<proteinExistence type="predicted"/>
<accession>A0A6C0J7Z4</accession>
<evidence type="ECO:0000313" key="1">
    <source>
        <dbReference type="EMBL" id="QHU00657.1"/>
    </source>
</evidence>
<reference evidence="1" key="1">
    <citation type="journal article" date="2020" name="Nature">
        <title>Giant virus diversity and host interactions through global metagenomics.</title>
        <authorList>
            <person name="Schulz F."/>
            <person name="Roux S."/>
            <person name="Paez-Espino D."/>
            <person name="Jungbluth S."/>
            <person name="Walsh D.A."/>
            <person name="Denef V.J."/>
            <person name="McMahon K.D."/>
            <person name="Konstantinidis K.T."/>
            <person name="Eloe-Fadrosh E.A."/>
            <person name="Kyrpides N.C."/>
            <person name="Woyke T."/>
        </authorList>
    </citation>
    <scope>NUCLEOTIDE SEQUENCE</scope>
    <source>
        <strain evidence="1">GVMAG-M-3300025860-20</strain>
    </source>
</reference>
<sequence>MKINLLTFANSDYMTTDRIAEQAKEFGIFQEIFQTNEENIKEFIQKHLNFINTYKAGYGYWIWKPKIIYDTLQKLQDNEILIYCDAGMYINKNGKKRFDFYIEKLKEYDMLTFSASDNYAAQQFVKNDAIMSFYPEFNNEWNTSCYAGLMILKKNDTTVNFIKDWLRLCENYNFLDKNPSIKYKDLPHYVGNDCDNGLFNLCLAKYKIHSTITPDEINLYTSDKKQIAHTNQNQKEVDWSSLDHIPFQVRRMTPKFGY</sequence>
<dbReference type="AlphaFoldDB" id="A0A6C0J7Z4"/>
<evidence type="ECO:0008006" key="2">
    <source>
        <dbReference type="Google" id="ProtNLM"/>
    </source>
</evidence>
<protein>
    <recommendedName>
        <fullName evidence="2">Nucleotide-diphospho-sugar transferase domain-containing protein</fullName>
    </recommendedName>
</protein>
<organism evidence="1">
    <name type="scientific">viral metagenome</name>
    <dbReference type="NCBI Taxonomy" id="1070528"/>
    <lineage>
        <taxon>unclassified sequences</taxon>
        <taxon>metagenomes</taxon>
        <taxon>organismal metagenomes</taxon>
    </lineage>
</organism>
<dbReference type="EMBL" id="MN740328">
    <property type="protein sequence ID" value="QHU00657.1"/>
    <property type="molecule type" value="Genomic_DNA"/>
</dbReference>
<name>A0A6C0J7Z4_9ZZZZ</name>